<dbReference type="AlphaFoldDB" id="A0A7T3F6Y1"/>
<dbReference type="SUPFAM" id="SSF52402">
    <property type="entry name" value="Adenine nucleotide alpha hydrolases-like"/>
    <property type="match status" value="1"/>
</dbReference>
<protein>
    <submittedName>
        <fullName evidence="1">Uncharacterized protein</fullName>
    </submittedName>
</protein>
<dbReference type="InterPro" id="IPR014729">
    <property type="entry name" value="Rossmann-like_a/b/a_fold"/>
</dbReference>
<dbReference type="Proteomes" id="UP000594975">
    <property type="component" value="Chromosome"/>
</dbReference>
<name>A0A7T3F6Y1_9MICC</name>
<dbReference type="GeneID" id="61263414"/>
<evidence type="ECO:0000313" key="1">
    <source>
        <dbReference type="EMBL" id="QPT53292.1"/>
    </source>
</evidence>
<accession>A0A7T3F6Y1</accession>
<organism evidence="1 2">
    <name type="scientific">Rothia kristinae</name>
    <dbReference type="NCBI Taxonomy" id="37923"/>
    <lineage>
        <taxon>Bacteria</taxon>
        <taxon>Bacillati</taxon>
        <taxon>Actinomycetota</taxon>
        <taxon>Actinomycetes</taxon>
        <taxon>Micrococcales</taxon>
        <taxon>Micrococcaceae</taxon>
        <taxon>Rothia</taxon>
    </lineage>
</organism>
<dbReference type="KEGG" id="rkr:I6G21_08430"/>
<proteinExistence type="predicted"/>
<reference evidence="1 2" key="1">
    <citation type="submission" date="2020-12" db="EMBL/GenBank/DDBJ databases">
        <title>FDA dAtabase for Regulatory Grade micrObial Sequences (FDA-ARGOS): Supporting development and validation of Infectious Disease Dx tests.</title>
        <authorList>
            <person name="Sproer C."/>
            <person name="Gronow S."/>
            <person name="Severitt S."/>
            <person name="Schroder I."/>
            <person name="Tallon L."/>
            <person name="Sadzewicz L."/>
            <person name="Zhao X."/>
            <person name="Boylan J."/>
            <person name="Ott S."/>
            <person name="Bowen H."/>
            <person name="Vavikolanu K."/>
            <person name="Mehta A."/>
            <person name="Aluvathingal J."/>
            <person name="Nadendla S."/>
            <person name="Lowell S."/>
            <person name="Myers T."/>
            <person name="Yan Y."/>
            <person name="Sichtig H."/>
        </authorList>
    </citation>
    <scope>NUCLEOTIDE SEQUENCE [LARGE SCALE GENOMIC DNA]</scope>
    <source>
        <strain evidence="1 2">FDAARGOS_864</strain>
    </source>
</reference>
<dbReference type="EMBL" id="CP065738">
    <property type="protein sequence ID" value="QPT53292.1"/>
    <property type="molecule type" value="Genomic_DNA"/>
</dbReference>
<dbReference type="Gene3D" id="3.40.50.620">
    <property type="entry name" value="HUPs"/>
    <property type="match status" value="1"/>
</dbReference>
<evidence type="ECO:0000313" key="2">
    <source>
        <dbReference type="Proteomes" id="UP000594975"/>
    </source>
</evidence>
<dbReference type="RefSeq" id="WP_100514587.1">
    <property type="nucleotide sequence ID" value="NZ_CP065738.1"/>
</dbReference>
<gene>
    <name evidence="1" type="ORF">I6G21_08430</name>
</gene>
<sequence>MSTVLVVTEKTLGEQEIENIRIAGGAAADPRGDADPGRPAPTVRLLVPAQLRQPQWMEFLDRLTLLQFSEAADVFSSSEKGPQTLEAEAQEILDTSLEVLRGAGLTASGRTSTGDPVEAMAEEIRDGATQALIITDPHPVQDTFNIGWSNTAEKTLGVPVLHLYWGTGHVDD</sequence>